<gene>
    <name evidence="2" type="ORF">PS928_00537</name>
</gene>
<evidence type="ECO:0000256" key="1">
    <source>
        <dbReference type="SAM" id="Coils"/>
    </source>
</evidence>
<dbReference type="OrthoDB" id="7032522at2"/>
<keyword evidence="1" id="KW-0175">Coiled coil</keyword>
<reference evidence="2 3" key="1">
    <citation type="submission" date="2019-09" db="EMBL/GenBank/DDBJ databases">
        <authorList>
            <person name="Chandra G."/>
            <person name="Truman W A."/>
        </authorList>
    </citation>
    <scope>NUCLEOTIDE SEQUENCE [LARGE SCALE GENOMIC DNA]</scope>
    <source>
        <strain evidence="2">PS928</strain>
    </source>
</reference>
<name>A0A5E7S7E3_PSEFL</name>
<evidence type="ECO:0000313" key="3">
    <source>
        <dbReference type="Proteomes" id="UP000381378"/>
    </source>
</evidence>
<evidence type="ECO:0000313" key="2">
    <source>
        <dbReference type="EMBL" id="VVP79043.1"/>
    </source>
</evidence>
<dbReference type="RefSeq" id="WP_150785600.1">
    <property type="nucleotide sequence ID" value="NZ_CABVJF010000002.1"/>
</dbReference>
<proteinExistence type="predicted"/>
<organism evidence="2 3">
    <name type="scientific">Pseudomonas fluorescens</name>
    <dbReference type="NCBI Taxonomy" id="294"/>
    <lineage>
        <taxon>Bacteria</taxon>
        <taxon>Pseudomonadati</taxon>
        <taxon>Pseudomonadota</taxon>
        <taxon>Gammaproteobacteria</taxon>
        <taxon>Pseudomonadales</taxon>
        <taxon>Pseudomonadaceae</taxon>
        <taxon>Pseudomonas</taxon>
    </lineage>
</organism>
<dbReference type="AlphaFoldDB" id="A0A5E7S7E3"/>
<dbReference type="Proteomes" id="UP000381378">
    <property type="component" value="Unassembled WGS sequence"/>
</dbReference>
<protein>
    <submittedName>
        <fullName evidence="2">Uncharacterized protein</fullName>
    </submittedName>
</protein>
<dbReference type="EMBL" id="CABVJF010000002">
    <property type="protein sequence ID" value="VVP79043.1"/>
    <property type="molecule type" value="Genomic_DNA"/>
</dbReference>
<sequence length="161" mass="18428">MTEVKRYHVQLFKLAADQQKYAHGALGAVEIVRASDFDRVAAERDALQQRLNAADQRIDELTQSQAEPVTWGAPKTVRQLIRQLSTLDPDLETHAMLRIPDFKDGKQVRSCPLSISYERMEGPWLSSYKGEGRKVIAIWAKPDYRDLQDQGERLTKSAEFR</sequence>
<feature type="coiled-coil region" evidence="1">
    <location>
        <begin position="37"/>
        <end position="64"/>
    </location>
</feature>
<accession>A0A5E7S7E3</accession>